<feature type="compositionally biased region" description="Basic and acidic residues" evidence="6">
    <location>
        <begin position="1167"/>
        <end position="1179"/>
    </location>
</feature>
<evidence type="ECO:0000256" key="3">
    <source>
        <dbReference type="ARBA" id="ARBA00022679"/>
    </source>
</evidence>
<dbReference type="Gene3D" id="3.40.50.150">
    <property type="entry name" value="Vaccinia Virus protein VP39"/>
    <property type="match status" value="1"/>
</dbReference>
<keyword evidence="2" id="KW-0489">Methyltransferase</keyword>
<feature type="region of interest" description="Disordered" evidence="6">
    <location>
        <begin position="95"/>
        <end position="124"/>
    </location>
</feature>
<dbReference type="AlphaFoldDB" id="A0A6C0CL05"/>
<dbReference type="InterPro" id="IPR004971">
    <property type="entry name" value="mRNA_G-N7_MeTrfase_dom"/>
</dbReference>
<protein>
    <recommendedName>
        <fullName evidence="1">mRNA (guanine-N(7))-methyltransferase</fullName>
        <ecNumber evidence="1">2.1.1.56</ecNumber>
    </recommendedName>
</protein>
<dbReference type="PANTHER" id="PTHR12189">
    <property type="entry name" value="MRNA GUANINE-7- METHYLTRANSFERASE"/>
    <property type="match status" value="1"/>
</dbReference>
<dbReference type="InterPro" id="IPR012340">
    <property type="entry name" value="NA-bd_OB-fold"/>
</dbReference>
<dbReference type="Pfam" id="PF01331">
    <property type="entry name" value="mRNA_cap_enzyme"/>
    <property type="match status" value="1"/>
</dbReference>
<dbReference type="Gene3D" id="3.30.470.30">
    <property type="entry name" value="DNA ligase/mRNA capping enzyme"/>
    <property type="match status" value="1"/>
</dbReference>
<dbReference type="EMBL" id="MN739452">
    <property type="protein sequence ID" value="QHT05298.1"/>
    <property type="molecule type" value="Genomic_DNA"/>
</dbReference>
<dbReference type="GO" id="GO:0004482">
    <property type="term" value="F:mRNA 5'-cap (guanine-N7-)-methyltransferase activity"/>
    <property type="evidence" value="ECO:0007669"/>
    <property type="project" value="UniProtKB-EC"/>
</dbReference>
<evidence type="ECO:0000256" key="6">
    <source>
        <dbReference type="SAM" id="MobiDB-lite"/>
    </source>
</evidence>
<dbReference type="GO" id="GO:0005524">
    <property type="term" value="F:ATP binding"/>
    <property type="evidence" value="ECO:0007669"/>
    <property type="project" value="InterPro"/>
</dbReference>
<dbReference type="InterPro" id="IPR001339">
    <property type="entry name" value="mRNA_cap_enzyme_adenylation"/>
</dbReference>
<dbReference type="Pfam" id="PF03291">
    <property type="entry name" value="mRNA_G-N7_MeTrfase"/>
    <property type="match status" value="1"/>
</dbReference>
<dbReference type="SUPFAM" id="SSF56091">
    <property type="entry name" value="DNA ligase/mRNA capping enzyme, catalytic domain"/>
    <property type="match status" value="1"/>
</dbReference>
<evidence type="ECO:0000256" key="1">
    <source>
        <dbReference type="ARBA" id="ARBA00011926"/>
    </source>
</evidence>
<feature type="compositionally biased region" description="Basic residues" evidence="6">
    <location>
        <begin position="1182"/>
        <end position="1192"/>
    </location>
</feature>
<dbReference type="PROSITE" id="PS51562">
    <property type="entry name" value="RNA_CAP0_MT"/>
    <property type="match status" value="1"/>
</dbReference>
<evidence type="ECO:0000313" key="8">
    <source>
        <dbReference type="EMBL" id="QHT05298.1"/>
    </source>
</evidence>
<reference evidence="8" key="1">
    <citation type="journal article" date="2020" name="Nature">
        <title>Giant virus diversity and host interactions through global metagenomics.</title>
        <authorList>
            <person name="Schulz F."/>
            <person name="Roux S."/>
            <person name="Paez-Espino D."/>
            <person name="Jungbluth S."/>
            <person name="Walsh D.A."/>
            <person name="Denef V.J."/>
            <person name="McMahon K.D."/>
            <person name="Konstantinidis K.T."/>
            <person name="Eloe-Fadrosh E.A."/>
            <person name="Kyrpides N.C."/>
            <person name="Woyke T."/>
        </authorList>
    </citation>
    <scope>NUCLEOTIDE SEQUENCE</scope>
    <source>
        <strain evidence="8">GVMAG-M-3300021375-17</strain>
    </source>
</reference>
<keyword evidence="4" id="KW-0949">S-adenosyl-L-methionine</keyword>
<dbReference type="InterPro" id="IPR029063">
    <property type="entry name" value="SAM-dependent_MTases_sf"/>
</dbReference>
<evidence type="ECO:0000256" key="5">
    <source>
        <dbReference type="ARBA" id="ARBA00022884"/>
    </source>
</evidence>
<keyword evidence="5" id="KW-0694">RNA-binding</keyword>
<dbReference type="GO" id="GO:0003723">
    <property type="term" value="F:RNA binding"/>
    <property type="evidence" value="ECO:0007669"/>
    <property type="project" value="UniProtKB-KW"/>
</dbReference>
<dbReference type="InterPro" id="IPR039753">
    <property type="entry name" value="RG7MT1"/>
</dbReference>
<proteinExistence type="predicted"/>
<keyword evidence="3" id="KW-0808">Transferase</keyword>
<evidence type="ECO:0000256" key="2">
    <source>
        <dbReference type="ARBA" id="ARBA00022603"/>
    </source>
</evidence>
<dbReference type="EC" id="2.1.1.56" evidence="1"/>
<feature type="domain" description="MRNA cap 0 methyltransferase" evidence="7">
    <location>
        <begin position="792"/>
        <end position="1131"/>
    </location>
</feature>
<accession>A0A6C0CL05</accession>
<dbReference type="SUPFAM" id="SSF53335">
    <property type="entry name" value="S-adenosyl-L-methionine-dependent methyltransferases"/>
    <property type="match status" value="1"/>
</dbReference>
<dbReference type="GO" id="GO:0005634">
    <property type="term" value="C:nucleus"/>
    <property type="evidence" value="ECO:0007669"/>
    <property type="project" value="TreeGrafter"/>
</dbReference>
<evidence type="ECO:0000256" key="4">
    <source>
        <dbReference type="ARBA" id="ARBA00022691"/>
    </source>
</evidence>
<organism evidence="8">
    <name type="scientific">viral metagenome</name>
    <dbReference type="NCBI Taxonomy" id="1070528"/>
    <lineage>
        <taxon>unclassified sequences</taxon>
        <taxon>metagenomes</taxon>
        <taxon>organismal metagenomes</taxon>
    </lineage>
</organism>
<evidence type="ECO:0000259" key="7">
    <source>
        <dbReference type="PROSITE" id="PS51562"/>
    </source>
</evidence>
<feature type="region of interest" description="Disordered" evidence="6">
    <location>
        <begin position="1164"/>
        <end position="1205"/>
    </location>
</feature>
<name>A0A6C0CL05_9ZZZZ</name>
<sequence length="1205" mass="140995">MTEDTNMKALSYDFEQILKHYLVNCNSVKNKIQNQKQLPELEVRFGTNSKYAKPISIIDYQNVVTNLLENNWTSTTNDMKGHQMLRVIPERLNLDMRNIPKTTTPDEPLPDGSPPLKSQQGGEKRKQFIMSNIRAELDGINTIQDYCVHNDLEKLFNKYNVVRFTKKNRVINPETGKPFGMVDYIDHNFRVSYMEEEEFKMASNYAPVKRTIYEWPNSKKTFRCINRVRFQHPDYPVFVDISIVKTNKKVSYKNGKTGPPSPTETIQESDVFNTVPIYEIELELDNNRAHTFDVKTLMAHLKKCIRFILSGLQESPYPIPYSEQDTILKDYMCRMYTDSWLTTEKPLPYFVGPQNVSLQLENMVCHKNENSNLISICNDYTVTEKADGLRTLLYVSKVGKVYMITGNLKVIFTGSMTKEKLCWDSLLDGEFIMYGKLPKKKRLFMFAAFDIYYFGGMQKKAHVRHLPFSTNDEEALEDGFRLSLLKKFHAMCVLESVTSNSSCEFRIRCKHFEQTKSDEQSIMEASSIIWSREYEYETDGLIYTPMNTGVGSMKPNEAHELNGKKFTWQACFKWKPPHYNTIDFLVETQKDKDGQDLIRYIAHDGDEIMTKLIPYKTLILRVGFDKKKHKYMNAFHDMLYDNDTYFQNLIGSEINDSHTNYVAMPFVPTVPYDQDAYMCHIELEKDSKEHLQMKTLEGEIFQEDMIIEFQYIKDDPKKTGAWRWVPLRVRQDKTQALREGKKSMNNYTTANTNWHSIHYPVTESMILGKEKIPEVEVTDTIYYNLTEKTHSTTVALRDFHNIYIKRKLINGVASYLQNKMKTPDIFLMDYAVGKGGDLSKWSHANIKFVFGIDVHADNITNSEDGACVRYLRWRHKNNKHKMRALFLEGNSSMNIRVDGTAFSNSMHKEIAQSVFGQSKNPNKNYVFTHGVAREGFHMSMCMFALHYFFENSKTLHSFLKNISECTRLNGYFVGTCFDGSQIFEFLYKRQNGTLIQKDESVRIDKNGRKMFEITKLYDTNIEEFKPDESSIGMPIRVYQESIDKPFMEYLVHFEYFVQLMENYGFILVDKNEIRSMGFYEPSGLFNRLYGYMMKEIEKDPDEKAEYRDAPYMTSFEKTVSFMNRYFIFKKVRDLSQTTLNQMENIIEDNNQIEAILDEDVQVDVEEQEKNDSEPKKELKSAPSKRQKLKMSKLKLDNYSPDEENE</sequence>
<dbReference type="Gene3D" id="2.40.50.140">
    <property type="entry name" value="Nucleic acid-binding proteins"/>
    <property type="match status" value="1"/>
</dbReference>
<dbReference type="GO" id="GO:0004484">
    <property type="term" value="F:mRNA guanylyltransferase activity"/>
    <property type="evidence" value="ECO:0007669"/>
    <property type="project" value="InterPro"/>
</dbReference>